<evidence type="ECO:0008006" key="3">
    <source>
        <dbReference type="Google" id="ProtNLM"/>
    </source>
</evidence>
<organism evidence="2">
    <name type="scientific">Caenorhabditis brenneri</name>
    <name type="common">Nematode worm</name>
    <dbReference type="NCBI Taxonomy" id="135651"/>
    <lineage>
        <taxon>Eukaryota</taxon>
        <taxon>Metazoa</taxon>
        <taxon>Ecdysozoa</taxon>
        <taxon>Nematoda</taxon>
        <taxon>Chromadorea</taxon>
        <taxon>Rhabditida</taxon>
        <taxon>Rhabditina</taxon>
        <taxon>Rhabditomorpha</taxon>
        <taxon>Rhabditoidea</taxon>
        <taxon>Rhabditidae</taxon>
        <taxon>Peloderinae</taxon>
        <taxon>Caenorhabditis</taxon>
    </lineage>
</organism>
<proteinExistence type="predicted"/>
<dbReference type="PANTHER" id="PTHR37964:SF1">
    <property type="entry name" value="SUPPRESSOR-RELATED"/>
    <property type="match status" value="1"/>
</dbReference>
<dbReference type="EMBL" id="GL380026">
    <property type="protein sequence ID" value="EGT43283.1"/>
    <property type="molecule type" value="Genomic_DNA"/>
</dbReference>
<dbReference type="PANTHER" id="PTHR37964">
    <property type="entry name" value="SUPPRESSOR"/>
    <property type="match status" value="1"/>
</dbReference>
<gene>
    <name evidence="1" type="ORF">CAEBREN_20918</name>
</gene>
<protein>
    <recommendedName>
        <fullName evidence="3">SKP1 component dimerisation domain-containing protein</fullName>
    </recommendedName>
</protein>
<reference evidence="2" key="1">
    <citation type="submission" date="2011-07" db="EMBL/GenBank/DDBJ databases">
        <authorList>
            <consortium name="Caenorhabditis brenneri Sequencing and Analysis Consortium"/>
            <person name="Wilson R.K."/>
        </authorList>
    </citation>
    <scope>NUCLEOTIDE SEQUENCE [LARGE SCALE GENOMIC DNA]</scope>
    <source>
        <strain evidence="2">PB2801</strain>
    </source>
</reference>
<dbReference type="OMA" id="NDYPEAD"/>
<dbReference type="InParanoid" id="G0P2H4"/>
<sequence>MPKEVEMKLTCVDDANPIFVRDRKLIQKTPFLNRAAYSQDKKWTTKSTKFAAPIRIPYTKAAIEFVLEYSLKYSDPRVGDVNTKLIEYEAAYEKSLDDLVEIMNCTSFLECPTFNHSLGFVVARKLDKKNQDEVVEFFGGDVEVEVVATDESNNESNEDKDAKFKRYLSFL</sequence>
<accession>G0P2H4</accession>
<dbReference type="HOGENOM" id="CLU_129471_0_0_1"/>
<dbReference type="Proteomes" id="UP000008068">
    <property type="component" value="Unassembled WGS sequence"/>
</dbReference>
<dbReference type="AlphaFoldDB" id="G0P2H4"/>
<evidence type="ECO:0000313" key="2">
    <source>
        <dbReference type="Proteomes" id="UP000008068"/>
    </source>
</evidence>
<keyword evidence="2" id="KW-1185">Reference proteome</keyword>
<evidence type="ECO:0000313" key="1">
    <source>
        <dbReference type="EMBL" id="EGT43283.1"/>
    </source>
</evidence>
<name>G0P2H4_CAEBE</name>